<dbReference type="AlphaFoldDB" id="A0A5E4YXT4"/>
<dbReference type="OrthoDB" id="9130581at2"/>
<evidence type="ECO:0000313" key="1">
    <source>
        <dbReference type="EMBL" id="VVE52713.1"/>
    </source>
</evidence>
<reference evidence="1 2" key="1">
    <citation type="submission" date="2019-08" db="EMBL/GenBank/DDBJ databases">
        <authorList>
            <person name="Peeters C."/>
        </authorList>
    </citation>
    <scope>NUCLEOTIDE SEQUENCE [LARGE SCALE GENOMIC DNA]</scope>
    <source>
        <strain evidence="1 2">LMG 31013</strain>
    </source>
</reference>
<organism evidence="1 2">
    <name type="scientific">Pandoraea terrigena</name>
    <dbReference type="NCBI Taxonomy" id="2508292"/>
    <lineage>
        <taxon>Bacteria</taxon>
        <taxon>Pseudomonadati</taxon>
        <taxon>Pseudomonadota</taxon>
        <taxon>Betaproteobacteria</taxon>
        <taxon>Burkholderiales</taxon>
        <taxon>Burkholderiaceae</taxon>
        <taxon>Pandoraea</taxon>
    </lineage>
</organism>
<dbReference type="EMBL" id="CABPRU010000019">
    <property type="protein sequence ID" value="VVE52713.1"/>
    <property type="molecule type" value="Genomic_DNA"/>
</dbReference>
<name>A0A5E4YXT4_9BURK</name>
<evidence type="ECO:0000313" key="2">
    <source>
        <dbReference type="Proteomes" id="UP000334380"/>
    </source>
</evidence>
<keyword evidence="2" id="KW-1185">Reference proteome</keyword>
<sequence length="206" mass="22423">MNGINSTPDGLSDDDANECIDHIEGISGVQLTRDQLHDVLDRRLIAEVSEWGVEDTEVGGRIANAISLHLLGQSWPLIGDGIDMDSHVSALQAAARERGYEVSDLVDENATLRRSEAPSRPDAHQVVHTVVVGEERPSMLERLTPQEREALFSWSRKQNPSSPGGAIDLMTWPGWTGALHRVQADSTAAWGTALDVIDRIKSSSAK</sequence>
<dbReference type="Proteomes" id="UP000334380">
    <property type="component" value="Unassembled WGS sequence"/>
</dbReference>
<accession>A0A5E4YXT4</accession>
<dbReference type="RefSeq" id="WP_150615146.1">
    <property type="nucleotide sequence ID" value="NZ_CABPRU010000019.1"/>
</dbReference>
<protein>
    <submittedName>
        <fullName evidence="1">Uncharacterized protein</fullName>
    </submittedName>
</protein>
<proteinExistence type="predicted"/>
<gene>
    <name evidence="1" type="ORF">PTE31013_04835</name>
</gene>